<dbReference type="InterPro" id="IPR050504">
    <property type="entry name" value="IgSF_BTN/MOG"/>
</dbReference>
<dbReference type="AlphaFoldDB" id="A0A8C1IZ97"/>
<dbReference type="GO" id="GO:0050863">
    <property type="term" value="P:regulation of T cell activation"/>
    <property type="evidence" value="ECO:0007669"/>
    <property type="project" value="UniProtKB-ARBA"/>
</dbReference>
<keyword evidence="3" id="KW-0472">Membrane</keyword>
<dbReference type="SUPFAM" id="SSF48726">
    <property type="entry name" value="Immunoglobulin"/>
    <property type="match status" value="2"/>
</dbReference>
<keyword evidence="2 8" id="KW-0732">Signal</keyword>
<dbReference type="GO" id="GO:0050852">
    <property type="term" value="P:T cell receptor signaling pathway"/>
    <property type="evidence" value="ECO:0007669"/>
    <property type="project" value="TreeGrafter"/>
</dbReference>
<dbReference type="FunFam" id="2.60.40.10:FF:000142">
    <property type="entry name" value="V-set domain-containing T-cell activation inhibitor 1"/>
    <property type="match status" value="2"/>
</dbReference>
<dbReference type="InterPro" id="IPR003599">
    <property type="entry name" value="Ig_sub"/>
</dbReference>
<feature type="signal peptide" evidence="8">
    <location>
        <begin position="1"/>
        <end position="27"/>
    </location>
</feature>
<dbReference type="GO" id="GO:0001817">
    <property type="term" value="P:regulation of cytokine production"/>
    <property type="evidence" value="ECO:0007669"/>
    <property type="project" value="TreeGrafter"/>
</dbReference>
<feature type="region of interest" description="Disordered" evidence="7">
    <location>
        <begin position="355"/>
        <end position="382"/>
    </location>
</feature>
<feature type="chain" id="PRO_5034012067" description="Ig-like domain-containing protein" evidence="8">
    <location>
        <begin position="28"/>
        <end position="485"/>
    </location>
</feature>
<keyword evidence="5" id="KW-0325">Glycoprotein</keyword>
<dbReference type="PROSITE" id="PS50835">
    <property type="entry name" value="IG_LIKE"/>
    <property type="match status" value="2"/>
</dbReference>
<evidence type="ECO:0000256" key="3">
    <source>
        <dbReference type="ARBA" id="ARBA00023136"/>
    </source>
</evidence>
<comment type="subcellular location">
    <subcellularLocation>
        <location evidence="1">Membrane</location>
    </subcellularLocation>
</comment>
<dbReference type="PROSITE" id="PS00290">
    <property type="entry name" value="IG_MHC"/>
    <property type="match status" value="1"/>
</dbReference>
<keyword evidence="6" id="KW-0393">Immunoglobulin domain</keyword>
<feature type="compositionally biased region" description="Polar residues" evidence="7">
    <location>
        <begin position="426"/>
        <end position="440"/>
    </location>
</feature>
<organism evidence="10 11">
    <name type="scientific">Cyprinus carpio</name>
    <name type="common">Common carp</name>
    <dbReference type="NCBI Taxonomy" id="7962"/>
    <lineage>
        <taxon>Eukaryota</taxon>
        <taxon>Metazoa</taxon>
        <taxon>Chordata</taxon>
        <taxon>Craniata</taxon>
        <taxon>Vertebrata</taxon>
        <taxon>Euteleostomi</taxon>
        <taxon>Actinopterygii</taxon>
        <taxon>Neopterygii</taxon>
        <taxon>Teleostei</taxon>
        <taxon>Ostariophysi</taxon>
        <taxon>Cypriniformes</taxon>
        <taxon>Cyprinidae</taxon>
        <taxon>Cyprininae</taxon>
        <taxon>Cyprinus</taxon>
    </lineage>
</organism>
<gene>
    <name evidence="10" type="primary">LOC109101680</name>
</gene>
<proteinExistence type="predicted"/>
<keyword evidence="4" id="KW-1015">Disulfide bond</keyword>
<evidence type="ECO:0000256" key="1">
    <source>
        <dbReference type="ARBA" id="ARBA00004370"/>
    </source>
</evidence>
<keyword evidence="11" id="KW-1185">Reference proteome</keyword>
<feature type="domain" description="Ig-like" evidence="9">
    <location>
        <begin position="147"/>
        <end position="251"/>
    </location>
</feature>
<evidence type="ECO:0000259" key="9">
    <source>
        <dbReference type="PROSITE" id="PS50835"/>
    </source>
</evidence>
<evidence type="ECO:0000256" key="8">
    <source>
        <dbReference type="SAM" id="SignalP"/>
    </source>
</evidence>
<reference evidence="10" key="1">
    <citation type="submission" date="2025-08" db="UniProtKB">
        <authorList>
            <consortium name="Ensembl"/>
        </authorList>
    </citation>
    <scope>IDENTIFICATION</scope>
</reference>
<dbReference type="GO" id="GO:0005102">
    <property type="term" value="F:signaling receptor binding"/>
    <property type="evidence" value="ECO:0007669"/>
    <property type="project" value="TreeGrafter"/>
</dbReference>
<dbReference type="PANTHER" id="PTHR24100">
    <property type="entry name" value="BUTYROPHILIN"/>
    <property type="match status" value="1"/>
</dbReference>
<dbReference type="SMART" id="SM00406">
    <property type="entry name" value="IGv"/>
    <property type="match status" value="2"/>
</dbReference>
<dbReference type="SMART" id="SM00409">
    <property type="entry name" value="IG"/>
    <property type="match status" value="2"/>
</dbReference>
<protein>
    <recommendedName>
        <fullName evidence="9">Ig-like domain-containing protein</fullName>
    </recommendedName>
</protein>
<feature type="compositionally biased region" description="Basic and acidic residues" evidence="7">
    <location>
        <begin position="459"/>
        <end position="469"/>
    </location>
</feature>
<evidence type="ECO:0000256" key="7">
    <source>
        <dbReference type="SAM" id="MobiDB-lite"/>
    </source>
</evidence>
<feature type="region of interest" description="Disordered" evidence="7">
    <location>
        <begin position="426"/>
        <end position="485"/>
    </location>
</feature>
<dbReference type="Proteomes" id="UP000694427">
    <property type="component" value="Unplaced"/>
</dbReference>
<dbReference type="InterPro" id="IPR013106">
    <property type="entry name" value="Ig_V-set"/>
</dbReference>
<evidence type="ECO:0000313" key="11">
    <source>
        <dbReference type="Proteomes" id="UP000694427"/>
    </source>
</evidence>
<dbReference type="Ensembl" id="ENSCCRT00010027272.1">
    <property type="protein sequence ID" value="ENSCCRP00010024874.1"/>
    <property type="gene ID" value="ENSCCRG00010010718.1"/>
</dbReference>
<evidence type="ECO:0000256" key="4">
    <source>
        <dbReference type="ARBA" id="ARBA00023157"/>
    </source>
</evidence>
<dbReference type="Gene3D" id="2.60.40.10">
    <property type="entry name" value="Immunoglobulins"/>
    <property type="match status" value="2"/>
</dbReference>
<sequence length="485" mass="54928">MLSVCFLLQWIFHWCLRCAEILKMAEAKEVSKTSQGLSVVCQSDIVFSHPGDDVVLSCHLKPAISAASMEIQWWHKEDPVFHYKNGQMTVNIDFEGRVSLPLQDLQNGNVSLTLRDIRSSQKGLYICEITHESQSIQDTVFLHISSEDFRLVTPVGTVSADPGSDVILPVHLSPETSAVPLDIRWFRGTELIYQYKNRKEKTNFENRVSLFTQELERGNLALTLRNFQPADSGDYTCKVFHDGCLQTGTVHLQVREIQRCDDARLRHLHSVLQQVQNDILLQKAQLLQGTINLLQETLNEDEMRNNAFGPAPRRSNSREGIPPLMGDDGMHQTRTMEAGSVVFERNFNMHITSRTHSSAPNMARHDGGQNRRRTSEGNITTQQELSRLILQTQNLLRNIRDESTIVPTSARTHAQENPGTSIQSIATEQKTSSSAVQSQVQERERPSESVMTLAGESTRTSERPEDGRQRTQQRNENIKKTCQIM</sequence>
<accession>A0A8C1IZ97</accession>
<reference evidence="10" key="2">
    <citation type="submission" date="2025-09" db="UniProtKB">
        <authorList>
            <consortium name="Ensembl"/>
        </authorList>
    </citation>
    <scope>IDENTIFICATION</scope>
</reference>
<evidence type="ECO:0000256" key="6">
    <source>
        <dbReference type="ARBA" id="ARBA00023319"/>
    </source>
</evidence>
<evidence type="ECO:0000256" key="2">
    <source>
        <dbReference type="ARBA" id="ARBA00022729"/>
    </source>
</evidence>
<dbReference type="InterPro" id="IPR003006">
    <property type="entry name" value="Ig/MHC_CS"/>
</dbReference>
<feature type="region of interest" description="Disordered" evidence="7">
    <location>
        <begin position="304"/>
        <end position="331"/>
    </location>
</feature>
<dbReference type="InterPro" id="IPR013783">
    <property type="entry name" value="Ig-like_fold"/>
</dbReference>
<evidence type="ECO:0000256" key="5">
    <source>
        <dbReference type="ARBA" id="ARBA00023180"/>
    </source>
</evidence>
<dbReference type="Pfam" id="PF07686">
    <property type="entry name" value="V-set"/>
    <property type="match status" value="2"/>
</dbReference>
<name>A0A8C1IZ97_CYPCA</name>
<dbReference type="PANTHER" id="PTHR24100:SF130">
    <property type="entry name" value="BUTYROPHILIN-LIKE PROTEIN 9"/>
    <property type="match status" value="1"/>
</dbReference>
<dbReference type="GO" id="GO:0009897">
    <property type="term" value="C:external side of plasma membrane"/>
    <property type="evidence" value="ECO:0007669"/>
    <property type="project" value="TreeGrafter"/>
</dbReference>
<feature type="compositionally biased region" description="Basic and acidic residues" evidence="7">
    <location>
        <begin position="363"/>
        <end position="375"/>
    </location>
</feature>
<feature type="domain" description="Ig-like" evidence="9">
    <location>
        <begin position="51"/>
        <end position="143"/>
    </location>
</feature>
<dbReference type="InterPro" id="IPR036179">
    <property type="entry name" value="Ig-like_dom_sf"/>
</dbReference>
<dbReference type="GO" id="GO:1903037">
    <property type="term" value="P:regulation of leukocyte cell-cell adhesion"/>
    <property type="evidence" value="ECO:0007669"/>
    <property type="project" value="UniProtKB-ARBA"/>
</dbReference>
<evidence type="ECO:0000313" key="10">
    <source>
        <dbReference type="Ensembl" id="ENSCCRP00010024874.1"/>
    </source>
</evidence>
<dbReference type="InterPro" id="IPR007110">
    <property type="entry name" value="Ig-like_dom"/>
</dbReference>